<dbReference type="Gene3D" id="1.10.150.690">
    <property type="entry name" value="DUF2063"/>
    <property type="match status" value="1"/>
</dbReference>
<feature type="domain" description="Putative DNA-binding" evidence="1">
    <location>
        <begin position="14"/>
        <end position="124"/>
    </location>
</feature>
<dbReference type="InterPro" id="IPR044922">
    <property type="entry name" value="DUF2063_N_sf"/>
</dbReference>
<dbReference type="OrthoDB" id="343356at2"/>
<organism evidence="2 3">
    <name type="scientific">Bremerella cremea</name>
    <dbReference type="NCBI Taxonomy" id="1031537"/>
    <lineage>
        <taxon>Bacteria</taxon>
        <taxon>Pseudomonadati</taxon>
        <taxon>Planctomycetota</taxon>
        <taxon>Planctomycetia</taxon>
        <taxon>Pirellulales</taxon>
        <taxon>Pirellulaceae</taxon>
        <taxon>Bremerella</taxon>
    </lineage>
</organism>
<dbReference type="EMBL" id="QPEX01000003">
    <property type="protein sequence ID" value="RCS56191.1"/>
    <property type="molecule type" value="Genomic_DNA"/>
</dbReference>
<protein>
    <submittedName>
        <fullName evidence="2">DUF2063 domain-containing protein</fullName>
    </submittedName>
</protein>
<proteinExistence type="predicted"/>
<gene>
    <name evidence="2" type="ORF">DTL42_00250</name>
</gene>
<dbReference type="RefSeq" id="WP_114366665.1">
    <property type="nucleotide sequence ID" value="NZ_QPEX01000003.1"/>
</dbReference>
<dbReference type="Proteomes" id="UP000253562">
    <property type="component" value="Unassembled WGS sequence"/>
</dbReference>
<dbReference type="AlphaFoldDB" id="A0A368KY14"/>
<reference evidence="2 3" key="1">
    <citation type="submission" date="2018-07" db="EMBL/GenBank/DDBJ databases">
        <title>Comparative genomes isolates from brazilian mangrove.</title>
        <authorList>
            <person name="De Araujo J.E."/>
            <person name="Taketani R.G."/>
            <person name="Silva M.C.P."/>
            <person name="Lourenco M.V."/>
            <person name="Oliveira V.M."/>
            <person name="Andreote F.D."/>
        </authorList>
    </citation>
    <scope>NUCLEOTIDE SEQUENCE [LARGE SCALE GENOMIC DNA]</scope>
    <source>
        <strain evidence="2 3">HEX PRIS-MGV</strain>
    </source>
</reference>
<evidence type="ECO:0000313" key="3">
    <source>
        <dbReference type="Proteomes" id="UP000253562"/>
    </source>
</evidence>
<accession>A0A368KY14</accession>
<evidence type="ECO:0000313" key="2">
    <source>
        <dbReference type="EMBL" id="RCS56191.1"/>
    </source>
</evidence>
<sequence>MEKQTTKPSDLPVLQKWFQAVITNVSGVSGGVASPEARSWIDIAPDELEAVVLPSQKRSSVQRLEVYANAYFARLCECLKAIFPLFAQTVGDELFDQFALGYLQQYPSRSYTLNRLGDRFVEFLNETRPAESGDEPGWADFIICLARLEWGIDQVFDGPGYEGQAVIGPLALKQLSPEDFWTSQLQLVPCLQTFAFSFPVNAYVTEAKKGTVEVAIPQPQPTWLALSRRDFVVRRIPLSHFQYVLLACLGEGMTVGEAIDEALHETGEPEDLPQVLAATFKKLATEELILAISSGA</sequence>
<dbReference type="InterPro" id="IPR018640">
    <property type="entry name" value="DUF2063"/>
</dbReference>
<dbReference type="Pfam" id="PF09836">
    <property type="entry name" value="DUF2063"/>
    <property type="match status" value="1"/>
</dbReference>
<evidence type="ECO:0000259" key="1">
    <source>
        <dbReference type="Pfam" id="PF09836"/>
    </source>
</evidence>
<name>A0A368KY14_9BACT</name>
<comment type="caution">
    <text evidence="2">The sequence shown here is derived from an EMBL/GenBank/DDBJ whole genome shotgun (WGS) entry which is preliminary data.</text>
</comment>